<name>A0A9Y1MYA3_9RHOD</name>
<dbReference type="AlphaFoldDB" id="A0A9Y1MYA3"/>
<organism evidence="1">
    <name type="scientific">Cyanidium sp. THAL103</name>
    <dbReference type="NCBI Taxonomy" id="3027999"/>
    <lineage>
        <taxon>Eukaryota</taxon>
        <taxon>Rhodophyta</taxon>
        <taxon>Bangiophyceae</taxon>
        <taxon>Cyanidiales</taxon>
        <taxon>Cyanidiaceae</taxon>
        <taxon>Cyanidium</taxon>
    </lineage>
</organism>
<accession>A0A9Y1MYA3</accession>
<geneLocation type="plastid" evidence="1"/>
<reference evidence="1" key="1">
    <citation type="journal article" date="2023" name="J. Phycol.">
        <title>Revised classification of the Cyanidiophyceae based on plastid genome data with descriptions of the Cavernulicolales ord. nov. and Galdieriales ord. nov. (Rhodophyta).</title>
        <authorList>
            <person name="Park S.I."/>
            <person name="Cho C.H."/>
            <person name="Ciniglia C."/>
            <person name="Huang T.Y."/>
            <person name="Liu S.L."/>
            <person name="Bustamante D.E."/>
            <person name="Calderon M.S."/>
            <person name="Mansilla A."/>
            <person name="McDermott T."/>
            <person name="Andersen R.A."/>
            <person name="Yoon H.S."/>
        </authorList>
    </citation>
    <scope>NUCLEOTIDE SEQUENCE</scope>
</reference>
<sequence length="71" mass="8393">MKKTNFSSYQILCKTEKLVNRYPNKYKICLKISNRAKKKQFENNNKIDKPIILTIIEMEAEISQTQIIKEG</sequence>
<dbReference type="GO" id="GO:0000428">
    <property type="term" value="C:DNA-directed RNA polymerase complex"/>
    <property type="evidence" value="ECO:0007669"/>
    <property type="project" value="UniProtKB-KW"/>
</dbReference>
<protein>
    <submittedName>
        <fullName evidence="1">DNA-directed RNA polymerase omega chain</fullName>
    </submittedName>
</protein>
<keyword evidence="1" id="KW-0934">Plastid</keyword>
<proteinExistence type="predicted"/>
<gene>
    <name evidence="1" type="primary">rpoZ</name>
    <name evidence="1" type="ORF">CspTHAL103_105</name>
</gene>
<keyword evidence="1" id="KW-0804">Transcription</keyword>
<evidence type="ECO:0000313" key="1">
    <source>
        <dbReference type="EMBL" id="WDB00030.1"/>
    </source>
</evidence>
<dbReference type="EMBL" id="OP616817">
    <property type="protein sequence ID" value="WDB00030.1"/>
    <property type="molecule type" value="Genomic_DNA"/>
</dbReference>
<keyword evidence="1" id="KW-0240">DNA-directed RNA polymerase</keyword>